<evidence type="ECO:0000313" key="2">
    <source>
        <dbReference type="Proteomes" id="UP000269154"/>
    </source>
</evidence>
<dbReference type="OrthoDB" id="9759899at2"/>
<dbReference type="AlphaFoldDB" id="A0A3N6P6W4"/>
<dbReference type="InterPro" id="IPR019283">
    <property type="entry name" value="DUF2330"/>
</dbReference>
<gene>
    <name evidence="1" type="ORF">D5R40_06685</name>
</gene>
<dbReference type="Pfam" id="PF10092">
    <property type="entry name" value="DUF2330"/>
    <property type="match status" value="1"/>
</dbReference>
<proteinExistence type="predicted"/>
<name>A0A3N6P6W4_9CYAN</name>
<evidence type="ECO:0000313" key="1">
    <source>
        <dbReference type="EMBL" id="RQH50236.1"/>
    </source>
</evidence>
<sequence>MFLKLRLKKIIKLSIVGSLILVSMSIDVKKVRSFCGFFVAKVDAEMFNNRSQVAIAHQDNQTTYSLAFDYKGEPEEFALILPVPVVLKKQDVKVISPKLFQRLDDFTAPRLVEYHSYKGYDEDGAYRGRYEADIGRYPRQNVRVIESFTAGEYDIVILSATESNSLESWLRENQYKIPRGAAKYLKPYINKKLFFFVVRVNLEAQEKLGFQNLRPLQFTVKNYPQIMLPFQLGKINSEDTLNIVVYFLSKTGRAEVNNYENVVIPSNFDVPLNIESKFGEFYRELLTSTIQATRKEIVVIEYAWDTGFCDPCNTIPLDSQELNELGMNHEQAFITRLHLQYAKNTYNQDLEFTITSDKTLYQGRYVLLPIKYNEGSDDFNDKVKIKNPSGKVISEVELKKIFEKF</sequence>
<organism evidence="1 2">
    <name type="scientific">Okeania hirsuta</name>
    <dbReference type="NCBI Taxonomy" id="1458930"/>
    <lineage>
        <taxon>Bacteria</taxon>
        <taxon>Bacillati</taxon>
        <taxon>Cyanobacteriota</taxon>
        <taxon>Cyanophyceae</taxon>
        <taxon>Oscillatoriophycideae</taxon>
        <taxon>Oscillatoriales</taxon>
        <taxon>Microcoleaceae</taxon>
        <taxon>Okeania</taxon>
    </lineage>
</organism>
<comment type="caution">
    <text evidence="1">The sequence shown here is derived from an EMBL/GenBank/DDBJ whole genome shotgun (WGS) entry which is preliminary data.</text>
</comment>
<dbReference type="EMBL" id="RCBY01000024">
    <property type="protein sequence ID" value="RQH50236.1"/>
    <property type="molecule type" value="Genomic_DNA"/>
</dbReference>
<protein>
    <submittedName>
        <fullName evidence="1">DUF2330 domain-containing protein</fullName>
    </submittedName>
</protein>
<dbReference type="RefSeq" id="WP_124145088.1">
    <property type="nucleotide sequence ID" value="NZ_CAWOKI010000065.1"/>
</dbReference>
<keyword evidence="2" id="KW-1185">Reference proteome</keyword>
<dbReference type="Proteomes" id="UP000269154">
    <property type="component" value="Unassembled WGS sequence"/>
</dbReference>
<reference evidence="1 2" key="1">
    <citation type="journal article" date="2018" name="ACS Chem. Biol.">
        <title>Ketoreductase domain dysfunction expands chemodiversity: malyngamide biosynthesis in the cyanobacterium Okeania hirsuta.</title>
        <authorList>
            <person name="Moss N.A."/>
            <person name="Leao T."/>
            <person name="Rankin M."/>
            <person name="McCullough T.M."/>
            <person name="Qu P."/>
            <person name="Korobeynikov A."/>
            <person name="Smith J.L."/>
            <person name="Gerwick L."/>
            <person name="Gerwick W.H."/>
        </authorList>
    </citation>
    <scope>NUCLEOTIDE SEQUENCE [LARGE SCALE GENOMIC DNA]</scope>
    <source>
        <strain evidence="1 2">PAB10Feb10-1</strain>
    </source>
</reference>
<accession>A0A3N6P6W4</accession>